<organism evidence="1 2">
    <name type="scientific">Dermacentor silvarum</name>
    <name type="common">Tick</name>
    <dbReference type="NCBI Taxonomy" id="543639"/>
    <lineage>
        <taxon>Eukaryota</taxon>
        <taxon>Metazoa</taxon>
        <taxon>Ecdysozoa</taxon>
        <taxon>Arthropoda</taxon>
        <taxon>Chelicerata</taxon>
        <taxon>Arachnida</taxon>
        <taxon>Acari</taxon>
        <taxon>Parasitiformes</taxon>
        <taxon>Ixodida</taxon>
        <taxon>Ixodoidea</taxon>
        <taxon>Ixodidae</taxon>
        <taxon>Rhipicephalinae</taxon>
        <taxon>Dermacentor</taxon>
    </lineage>
</organism>
<reference evidence="1" key="1">
    <citation type="submission" date="2020-05" db="EMBL/GenBank/DDBJ databases">
        <title>Large-scale comparative analyses of tick genomes elucidate their genetic diversity and vector capacities.</title>
        <authorList>
            <person name="Jia N."/>
            <person name="Wang J."/>
            <person name="Shi W."/>
            <person name="Du L."/>
            <person name="Sun Y."/>
            <person name="Zhan W."/>
            <person name="Jiang J."/>
            <person name="Wang Q."/>
            <person name="Zhang B."/>
            <person name="Ji P."/>
            <person name="Sakyi L.B."/>
            <person name="Cui X."/>
            <person name="Yuan T."/>
            <person name="Jiang B."/>
            <person name="Yang W."/>
            <person name="Lam T.T.-Y."/>
            <person name="Chang Q."/>
            <person name="Ding S."/>
            <person name="Wang X."/>
            <person name="Zhu J."/>
            <person name="Ruan X."/>
            <person name="Zhao L."/>
            <person name="Wei J."/>
            <person name="Que T."/>
            <person name="Du C."/>
            <person name="Cheng J."/>
            <person name="Dai P."/>
            <person name="Han X."/>
            <person name="Huang E."/>
            <person name="Gao Y."/>
            <person name="Liu J."/>
            <person name="Shao H."/>
            <person name="Ye R."/>
            <person name="Li L."/>
            <person name="Wei W."/>
            <person name="Wang X."/>
            <person name="Wang C."/>
            <person name="Yang T."/>
            <person name="Huo Q."/>
            <person name="Li W."/>
            <person name="Guo W."/>
            <person name="Chen H."/>
            <person name="Zhou L."/>
            <person name="Ni X."/>
            <person name="Tian J."/>
            <person name="Zhou Y."/>
            <person name="Sheng Y."/>
            <person name="Liu T."/>
            <person name="Pan Y."/>
            <person name="Xia L."/>
            <person name="Li J."/>
            <person name="Zhao F."/>
            <person name="Cao W."/>
        </authorList>
    </citation>
    <scope>NUCLEOTIDE SEQUENCE</scope>
    <source>
        <strain evidence="1">Dsil-2018</strain>
    </source>
</reference>
<accession>A0ACB8DWB1</accession>
<sequence>MSVPTHAYVRYHDGASALVAVGLIREFSPQSVSDVAKNKLVYWAEPGEESEDYYPADVVVLGVSKKDLITSMAKKRIAVPSTEFDCPPSQATSVVAPKLARQAARENMQLSKKAKEMAILRKKRSRSSSHFSESEDDLVEKSLFKKEQRRCKVLEEKNRVLYEKLKKERLKNEKLQALLTTKFVHRVLSLSQMHYYAYIAYHIVFQDLEHPSLEDDIFQQQVGGGEIPQHLPPLFKDENGQVHIGYGIVVPSNKWAALMCVPRDSLFCKEGARVLWTAADLKERSVKGQVCRRFVKNPESLAKKPMTPKKLLALNNAFSHFVDLHPDAKNPSERKKKLNYFLAEMLQDMRKK</sequence>
<keyword evidence="2" id="KW-1185">Reference proteome</keyword>
<evidence type="ECO:0000313" key="2">
    <source>
        <dbReference type="Proteomes" id="UP000821865"/>
    </source>
</evidence>
<dbReference type="EMBL" id="CM023470">
    <property type="protein sequence ID" value="KAH7978560.1"/>
    <property type="molecule type" value="Genomic_DNA"/>
</dbReference>
<gene>
    <name evidence="1" type="ORF">HPB49_005922</name>
</gene>
<dbReference type="Proteomes" id="UP000821865">
    <property type="component" value="Chromosome 1"/>
</dbReference>
<protein>
    <submittedName>
        <fullName evidence="1">Uncharacterized protein</fullName>
    </submittedName>
</protein>
<comment type="caution">
    <text evidence="1">The sequence shown here is derived from an EMBL/GenBank/DDBJ whole genome shotgun (WGS) entry which is preliminary data.</text>
</comment>
<proteinExistence type="predicted"/>
<name>A0ACB8DWB1_DERSI</name>
<evidence type="ECO:0000313" key="1">
    <source>
        <dbReference type="EMBL" id="KAH7978560.1"/>
    </source>
</evidence>